<dbReference type="Pfam" id="PF24899">
    <property type="entry name" value="UBA_DHX29"/>
    <property type="match status" value="1"/>
</dbReference>
<evidence type="ECO:0000313" key="3">
    <source>
        <dbReference type="EMBL" id="KIZ04050.1"/>
    </source>
</evidence>
<feature type="region of interest" description="Disordered" evidence="1">
    <location>
        <begin position="225"/>
        <end position="249"/>
    </location>
</feature>
<name>A0A0D2MMR1_9CHLO</name>
<dbReference type="GO" id="GO:0004386">
    <property type="term" value="F:helicase activity"/>
    <property type="evidence" value="ECO:0007669"/>
    <property type="project" value="UniProtKB-KW"/>
</dbReference>
<sequence>MAPKGHHKRQDGRKSSGASAAGGGQARRTAVELTAASEASVRSILQELEAPLQQQQQGQLPPGGAAAAKQLQRAYADTYERLVDYGFSHDQVQLALRALPLGAAAEVAPALDWLCLNLPQSQLPRRFAGAARGGGGAAGAAAVKVLSVAAPGTSGSGGGGGGAPGPEEGPSEGGGGADGDADGTASDSGSGASDEGAGPGAGSATGPGGADEKAAAKAWILQQYGGGSSEGEEDGGADDGSCGEASEDSVIEDWELWGDPREIERRRAERAFGSLPEEVRSARTDSATVALTVPVRLSRRRILIPMRRAARMRLGIGMRPPPPQEAARV</sequence>
<feature type="region of interest" description="Disordered" evidence="1">
    <location>
        <begin position="1"/>
        <end position="32"/>
    </location>
</feature>
<dbReference type="EMBL" id="KK100734">
    <property type="protein sequence ID" value="KIZ04050.1"/>
    <property type="molecule type" value="Genomic_DNA"/>
</dbReference>
<feature type="domain" description="ATP-dependent RNA helicase DHX29-like UBA" evidence="2">
    <location>
        <begin position="76"/>
        <end position="128"/>
    </location>
</feature>
<protein>
    <recommendedName>
        <fullName evidence="2">ATP-dependent RNA helicase DHX29-like UBA domain-containing protein</fullName>
    </recommendedName>
</protein>
<dbReference type="GeneID" id="25736783"/>
<dbReference type="RefSeq" id="XP_013903069.1">
    <property type="nucleotide sequence ID" value="XM_014047615.1"/>
</dbReference>
<dbReference type="AlphaFoldDB" id="A0A0D2MMR1"/>
<dbReference type="InterPro" id="IPR056890">
    <property type="entry name" value="UBA_DHX29-like"/>
</dbReference>
<feature type="region of interest" description="Disordered" evidence="1">
    <location>
        <begin position="153"/>
        <end position="213"/>
    </location>
</feature>
<evidence type="ECO:0000256" key="1">
    <source>
        <dbReference type="SAM" id="MobiDB-lite"/>
    </source>
</evidence>
<reference evidence="3 4" key="1">
    <citation type="journal article" date="2013" name="BMC Genomics">
        <title>Reconstruction of the lipid metabolism for the microalga Monoraphidium neglectum from its genome sequence reveals characteristics suitable for biofuel production.</title>
        <authorList>
            <person name="Bogen C."/>
            <person name="Al-Dilaimi A."/>
            <person name="Albersmeier A."/>
            <person name="Wichmann J."/>
            <person name="Grundmann M."/>
            <person name="Rupp O."/>
            <person name="Lauersen K.J."/>
            <person name="Blifernez-Klassen O."/>
            <person name="Kalinowski J."/>
            <person name="Goesmann A."/>
            <person name="Mussgnug J.H."/>
            <person name="Kruse O."/>
        </authorList>
    </citation>
    <scope>NUCLEOTIDE SEQUENCE [LARGE SCALE GENOMIC DNA]</scope>
    <source>
        <strain evidence="3 4">SAG 48.87</strain>
    </source>
</reference>
<accession>A0A0D2MMR1</accession>
<organism evidence="3 4">
    <name type="scientific">Monoraphidium neglectum</name>
    <dbReference type="NCBI Taxonomy" id="145388"/>
    <lineage>
        <taxon>Eukaryota</taxon>
        <taxon>Viridiplantae</taxon>
        <taxon>Chlorophyta</taxon>
        <taxon>core chlorophytes</taxon>
        <taxon>Chlorophyceae</taxon>
        <taxon>CS clade</taxon>
        <taxon>Sphaeropleales</taxon>
        <taxon>Selenastraceae</taxon>
        <taxon>Monoraphidium</taxon>
    </lineage>
</organism>
<feature type="compositionally biased region" description="Gly residues" evidence="1">
    <location>
        <begin position="154"/>
        <end position="164"/>
    </location>
</feature>
<feature type="compositionally biased region" description="Low complexity" evidence="1">
    <location>
        <begin position="182"/>
        <end position="196"/>
    </location>
</feature>
<dbReference type="GO" id="GO:0016787">
    <property type="term" value="F:hydrolase activity"/>
    <property type="evidence" value="ECO:0007669"/>
    <property type="project" value="UniProtKB-KW"/>
</dbReference>
<feature type="compositionally biased region" description="Gly residues" evidence="1">
    <location>
        <begin position="197"/>
        <end position="209"/>
    </location>
</feature>
<keyword evidence="4" id="KW-1185">Reference proteome</keyword>
<proteinExistence type="predicted"/>
<dbReference type="STRING" id="145388.A0A0D2MMR1"/>
<feature type="compositionally biased region" description="Basic residues" evidence="1">
    <location>
        <begin position="1"/>
        <end position="11"/>
    </location>
</feature>
<dbReference type="KEGG" id="mng:MNEG_3905"/>
<dbReference type="Proteomes" id="UP000054498">
    <property type="component" value="Unassembled WGS sequence"/>
</dbReference>
<evidence type="ECO:0000259" key="2">
    <source>
        <dbReference type="Pfam" id="PF24899"/>
    </source>
</evidence>
<gene>
    <name evidence="3" type="ORF">MNEG_3905</name>
</gene>
<evidence type="ECO:0000313" key="4">
    <source>
        <dbReference type="Proteomes" id="UP000054498"/>
    </source>
</evidence>